<dbReference type="Proteomes" id="UP000679848">
    <property type="component" value="Chromosome"/>
</dbReference>
<gene>
    <name evidence="2" type="ORF">MM59RIKEN_11530</name>
</gene>
<feature type="region of interest" description="Disordered" evidence="1">
    <location>
        <begin position="376"/>
        <end position="400"/>
    </location>
</feature>
<dbReference type="RefSeq" id="WP_213542888.1">
    <property type="nucleotide sequence ID" value="NZ_AP023420.1"/>
</dbReference>
<keyword evidence="3" id="KW-1185">Reference proteome</keyword>
<evidence type="ECO:0000313" key="2">
    <source>
        <dbReference type="EMBL" id="BCK83834.1"/>
    </source>
</evidence>
<evidence type="ECO:0008006" key="4">
    <source>
        <dbReference type="Google" id="ProtNLM"/>
    </source>
</evidence>
<reference evidence="2" key="1">
    <citation type="submission" date="2020-09" db="EMBL/GenBank/DDBJ databases">
        <title>New species isolated from human feces.</title>
        <authorList>
            <person name="Kitahara M."/>
            <person name="Shigeno Y."/>
            <person name="Shime M."/>
            <person name="Matsumoto Y."/>
            <person name="Nakamura S."/>
            <person name="Motooka D."/>
            <person name="Fukuoka S."/>
            <person name="Nishikawa H."/>
            <person name="Benno Y."/>
        </authorList>
    </citation>
    <scope>NUCLEOTIDE SEQUENCE</scope>
    <source>
        <strain evidence="2">MM59</strain>
    </source>
</reference>
<evidence type="ECO:0000256" key="1">
    <source>
        <dbReference type="SAM" id="MobiDB-lite"/>
    </source>
</evidence>
<dbReference type="EMBL" id="AP023420">
    <property type="protein sequence ID" value="BCK83834.1"/>
    <property type="molecule type" value="Genomic_DNA"/>
</dbReference>
<dbReference type="AlphaFoldDB" id="A0A810Q789"/>
<accession>A0A810Q789</accession>
<name>A0A810Q789_9FIRM</name>
<dbReference type="KEGG" id="pfaa:MM59RIKEN_11530"/>
<evidence type="ECO:0000313" key="3">
    <source>
        <dbReference type="Proteomes" id="UP000679848"/>
    </source>
</evidence>
<proteinExistence type="predicted"/>
<organism evidence="2 3">
    <name type="scientific">Pusillibacter faecalis</name>
    <dbReference type="NCBI Taxonomy" id="2714358"/>
    <lineage>
        <taxon>Bacteria</taxon>
        <taxon>Bacillati</taxon>
        <taxon>Bacillota</taxon>
        <taxon>Clostridia</taxon>
        <taxon>Eubacteriales</taxon>
        <taxon>Oscillospiraceae</taxon>
        <taxon>Pusillibacter</taxon>
    </lineage>
</organism>
<protein>
    <recommendedName>
        <fullName evidence="4">Serine/threonine protein phosphatase</fullName>
    </recommendedName>
</protein>
<sequence length="400" mass="44230">MRNWRKQREAPPSVQLRSGERHPFGVLREYVPLGRGEARLYRAVREAVPVVDAAIYKLIRMAGGVTVRCSDSVAEAALAEFLRTVPVGRGQFGMNAFLDCYLDSMLTCGQAVGEIVPALGNRDIAALLCGRVEDIEIKEGISPLDFTLCGPDECGRMTELPCQELLLFTPLNPEANSPYGVSLLRSLPFLADVLMKIYHTIGVNWERCGNVRFAVTCSGGDGVSAAERSRMLAEEWSRAMRDTRGGSVRDFVAVGDVGIQVIGGDAPILDSEIPVRQLLEQIVAKTGIPPFMLGLSWSSTERMSSQQADLLTTEITALRRTLTPVLERICRLWLRMHGFPCGFEVVWDEINLQDEVEEARAELYRQQARKLRLENEAAEVEQGKNAGGSDSTAGTMRRER</sequence>